<dbReference type="AlphaFoldDB" id="A0A6A6P2M8"/>
<sequence length="180" mass="20133">MPRSISRALLNLPLVLFQNTATIQTITHALTTNPYIPVTPLTLTVQIQFRGPSPPLLVDSPRLDFVVLPIRSCVLRSAVPSRTACRPAARRVGRLGRVLALVGVGGRARRRDCLRLRRERGKEVSSLRISCGCFSAVTFGVCGKFRRDWKGRQTAASSCLDRWYADKREKDIATEYKTRP</sequence>
<evidence type="ECO:0000313" key="3">
    <source>
        <dbReference type="Proteomes" id="UP000799766"/>
    </source>
</evidence>
<evidence type="ECO:0000256" key="1">
    <source>
        <dbReference type="SAM" id="SignalP"/>
    </source>
</evidence>
<dbReference type="Proteomes" id="UP000799766">
    <property type="component" value="Unassembled WGS sequence"/>
</dbReference>
<proteinExistence type="predicted"/>
<keyword evidence="3" id="KW-1185">Reference proteome</keyword>
<gene>
    <name evidence="2" type="ORF">BDY21DRAFT_216765</name>
</gene>
<keyword evidence="1" id="KW-0732">Signal</keyword>
<accession>A0A6A6P2M8</accession>
<dbReference type="EMBL" id="MU001678">
    <property type="protein sequence ID" value="KAF2458275.1"/>
    <property type="molecule type" value="Genomic_DNA"/>
</dbReference>
<protein>
    <submittedName>
        <fullName evidence="2">Uncharacterized protein</fullName>
    </submittedName>
</protein>
<reference evidence="2" key="1">
    <citation type="journal article" date="2020" name="Stud. Mycol.">
        <title>101 Dothideomycetes genomes: a test case for predicting lifestyles and emergence of pathogens.</title>
        <authorList>
            <person name="Haridas S."/>
            <person name="Albert R."/>
            <person name="Binder M."/>
            <person name="Bloem J."/>
            <person name="Labutti K."/>
            <person name="Salamov A."/>
            <person name="Andreopoulos B."/>
            <person name="Baker S."/>
            <person name="Barry K."/>
            <person name="Bills G."/>
            <person name="Bluhm B."/>
            <person name="Cannon C."/>
            <person name="Castanera R."/>
            <person name="Culley D."/>
            <person name="Daum C."/>
            <person name="Ezra D."/>
            <person name="Gonzalez J."/>
            <person name="Henrissat B."/>
            <person name="Kuo A."/>
            <person name="Liang C."/>
            <person name="Lipzen A."/>
            <person name="Lutzoni F."/>
            <person name="Magnuson J."/>
            <person name="Mondo S."/>
            <person name="Nolan M."/>
            <person name="Ohm R."/>
            <person name="Pangilinan J."/>
            <person name="Park H.-J."/>
            <person name="Ramirez L."/>
            <person name="Alfaro M."/>
            <person name="Sun H."/>
            <person name="Tritt A."/>
            <person name="Yoshinaga Y."/>
            <person name="Zwiers L.-H."/>
            <person name="Turgeon B."/>
            <person name="Goodwin S."/>
            <person name="Spatafora J."/>
            <person name="Crous P."/>
            <person name="Grigoriev I."/>
        </authorList>
    </citation>
    <scope>NUCLEOTIDE SEQUENCE</scope>
    <source>
        <strain evidence="2">ATCC 16933</strain>
    </source>
</reference>
<organism evidence="2 3">
    <name type="scientific">Lineolata rhizophorae</name>
    <dbReference type="NCBI Taxonomy" id="578093"/>
    <lineage>
        <taxon>Eukaryota</taxon>
        <taxon>Fungi</taxon>
        <taxon>Dikarya</taxon>
        <taxon>Ascomycota</taxon>
        <taxon>Pezizomycotina</taxon>
        <taxon>Dothideomycetes</taxon>
        <taxon>Dothideomycetes incertae sedis</taxon>
        <taxon>Lineolatales</taxon>
        <taxon>Lineolataceae</taxon>
        <taxon>Lineolata</taxon>
    </lineage>
</organism>
<name>A0A6A6P2M8_9PEZI</name>
<feature type="chain" id="PRO_5025367531" evidence="1">
    <location>
        <begin position="23"/>
        <end position="180"/>
    </location>
</feature>
<evidence type="ECO:0000313" key="2">
    <source>
        <dbReference type="EMBL" id="KAF2458275.1"/>
    </source>
</evidence>
<feature type="signal peptide" evidence="1">
    <location>
        <begin position="1"/>
        <end position="22"/>
    </location>
</feature>